<evidence type="ECO:0000313" key="3">
    <source>
        <dbReference type="Proteomes" id="UP001592530"/>
    </source>
</evidence>
<comment type="caution">
    <text evidence="2">The sequence shown here is derived from an EMBL/GenBank/DDBJ whole genome shotgun (WGS) entry which is preliminary data.</text>
</comment>
<gene>
    <name evidence="2" type="ORF">ACEZDB_21690</name>
</gene>
<dbReference type="EMBL" id="JBHEZY010000008">
    <property type="protein sequence ID" value="MFC1433262.1"/>
    <property type="molecule type" value="Genomic_DNA"/>
</dbReference>
<evidence type="ECO:0000256" key="1">
    <source>
        <dbReference type="SAM" id="MobiDB-lite"/>
    </source>
</evidence>
<feature type="compositionally biased region" description="Pro residues" evidence="1">
    <location>
        <begin position="35"/>
        <end position="50"/>
    </location>
</feature>
<proteinExistence type="predicted"/>
<dbReference type="RefSeq" id="WP_380555326.1">
    <property type="nucleotide sequence ID" value="NZ_JBHEZY010000008.1"/>
</dbReference>
<accession>A0ABV6X511</accession>
<organism evidence="2 3">
    <name type="scientific">Streptacidiphilus alkalitolerans</name>
    <dbReference type="NCBI Taxonomy" id="3342712"/>
    <lineage>
        <taxon>Bacteria</taxon>
        <taxon>Bacillati</taxon>
        <taxon>Actinomycetota</taxon>
        <taxon>Actinomycetes</taxon>
        <taxon>Kitasatosporales</taxon>
        <taxon>Streptomycetaceae</taxon>
        <taxon>Streptacidiphilus</taxon>
    </lineage>
</organism>
<feature type="region of interest" description="Disordered" evidence="1">
    <location>
        <begin position="29"/>
        <end position="59"/>
    </location>
</feature>
<protein>
    <submittedName>
        <fullName evidence="2">Uncharacterized protein</fullName>
    </submittedName>
</protein>
<sequence length="59" mass="6312">MRIVLVVIAIWFVAAFLLGPLIGRVLKYGHIRPTTGPPPPEPPEPNPDPPPDPDPDAGP</sequence>
<dbReference type="Proteomes" id="UP001592530">
    <property type="component" value="Unassembled WGS sequence"/>
</dbReference>
<evidence type="ECO:0000313" key="2">
    <source>
        <dbReference type="EMBL" id="MFC1433262.1"/>
    </source>
</evidence>
<name>A0ABV6X511_9ACTN</name>
<reference evidence="2 3" key="1">
    <citation type="submission" date="2024-09" db="EMBL/GenBank/DDBJ databases">
        <authorList>
            <person name="Lee S.D."/>
        </authorList>
    </citation>
    <scope>NUCLEOTIDE SEQUENCE [LARGE SCALE GENOMIC DNA]</scope>
    <source>
        <strain evidence="2 3">N1-3</strain>
    </source>
</reference>